<feature type="domain" description="CHAT" evidence="2">
    <location>
        <begin position="940"/>
        <end position="1116"/>
    </location>
</feature>
<name>A0AAE0NBD2_9PEZI</name>
<reference evidence="3" key="1">
    <citation type="journal article" date="2023" name="Mol. Phylogenet. Evol.">
        <title>Genome-scale phylogeny and comparative genomics of the fungal order Sordariales.</title>
        <authorList>
            <person name="Hensen N."/>
            <person name="Bonometti L."/>
            <person name="Westerberg I."/>
            <person name="Brannstrom I.O."/>
            <person name="Guillou S."/>
            <person name="Cros-Aarteil S."/>
            <person name="Calhoun S."/>
            <person name="Haridas S."/>
            <person name="Kuo A."/>
            <person name="Mondo S."/>
            <person name="Pangilinan J."/>
            <person name="Riley R."/>
            <person name="LaButti K."/>
            <person name="Andreopoulos B."/>
            <person name="Lipzen A."/>
            <person name="Chen C."/>
            <person name="Yan M."/>
            <person name="Daum C."/>
            <person name="Ng V."/>
            <person name="Clum A."/>
            <person name="Steindorff A."/>
            <person name="Ohm R.A."/>
            <person name="Martin F."/>
            <person name="Silar P."/>
            <person name="Natvig D.O."/>
            <person name="Lalanne C."/>
            <person name="Gautier V."/>
            <person name="Ament-Velasquez S.L."/>
            <person name="Kruys A."/>
            <person name="Hutchinson M.I."/>
            <person name="Powell A.J."/>
            <person name="Barry K."/>
            <person name="Miller A.N."/>
            <person name="Grigoriev I.V."/>
            <person name="Debuchy R."/>
            <person name="Gladieux P."/>
            <person name="Hiltunen Thoren M."/>
            <person name="Johannesson H."/>
        </authorList>
    </citation>
    <scope>NUCLEOTIDE SEQUENCE</scope>
    <source>
        <strain evidence="3">CBS 958.72</strain>
    </source>
</reference>
<dbReference type="EMBL" id="JAULSN010000003">
    <property type="protein sequence ID" value="KAK3377083.1"/>
    <property type="molecule type" value="Genomic_DNA"/>
</dbReference>
<reference evidence="3" key="2">
    <citation type="submission" date="2023-06" db="EMBL/GenBank/DDBJ databases">
        <authorList>
            <consortium name="Lawrence Berkeley National Laboratory"/>
            <person name="Haridas S."/>
            <person name="Hensen N."/>
            <person name="Bonometti L."/>
            <person name="Westerberg I."/>
            <person name="Brannstrom I.O."/>
            <person name="Guillou S."/>
            <person name="Cros-Aarteil S."/>
            <person name="Calhoun S."/>
            <person name="Kuo A."/>
            <person name="Mondo S."/>
            <person name="Pangilinan J."/>
            <person name="Riley R."/>
            <person name="Labutti K."/>
            <person name="Andreopoulos B."/>
            <person name="Lipzen A."/>
            <person name="Chen C."/>
            <person name="Yanf M."/>
            <person name="Daum C."/>
            <person name="Ng V."/>
            <person name="Clum A."/>
            <person name="Steindorff A."/>
            <person name="Ohm R."/>
            <person name="Martin F."/>
            <person name="Silar P."/>
            <person name="Natvig D."/>
            <person name="Lalanne C."/>
            <person name="Gautier V."/>
            <person name="Ament-Velasquez S.L."/>
            <person name="Kruys A."/>
            <person name="Hutchinson M.I."/>
            <person name="Powell A.J."/>
            <person name="Barry K."/>
            <person name="Miller A.N."/>
            <person name="Grigoriev I.V."/>
            <person name="Debuchy R."/>
            <person name="Gladieux P."/>
            <person name="Thoren M.H."/>
            <person name="Johannesson H."/>
        </authorList>
    </citation>
    <scope>NUCLEOTIDE SEQUENCE</scope>
    <source>
        <strain evidence="3">CBS 958.72</strain>
    </source>
</reference>
<comment type="caution">
    <text evidence="3">The sequence shown here is derived from an EMBL/GenBank/DDBJ whole genome shotgun (WGS) entry which is preliminary data.</text>
</comment>
<dbReference type="PANTHER" id="PTHR19959:SF119">
    <property type="entry name" value="FUNGAL LIPASE-LIKE DOMAIN-CONTAINING PROTEIN"/>
    <property type="match status" value="1"/>
</dbReference>
<organism evidence="3 4">
    <name type="scientific">Lasiosphaeria ovina</name>
    <dbReference type="NCBI Taxonomy" id="92902"/>
    <lineage>
        <taxon>Eukaryota</taxon>
        <taxon>Fungi</taxon>
        <taxon>Dikarya</taxon>
        <taxon>Ascomycota</taxon>
        <taxon>Pezizomycotina</taxon>
        <taxon>Sordariomycetes</taxon>
        <taxon>Sordariomycetidae</taxon>
        <taxon>Sordariales</taxon>
        <taxon>Lasiosphaeriaceae</taxon>
        <taxon>Lasiosphaeria</taxon>
    </lineage>
</organism>
<dbReference type="Pfam" id="PF12770">
    <property type="entry name" value="CHAT"/>
    <property type="match status" value="1"/>
</dbReference>
<dbReference type="SUPFAM" id="SSF48452">
    <property type="entry name" value="TPR-like"/>
    <property type="match status" value="1"/>
</dbReference>
<protein>
    <submittedName>
        <fullName evidence="3">CHAT domain-containing protein</fullName>
    </submittedName>
</protein>
<evidence type="ECO:0000313" key="3">
    <source>
        <dbReference type="EMBL" id="KAK3377083.1"/>
    </source>
</evidence>
<dbReference type="Proteomes" id="UP001287356">
    <property type="component" value="Unassembled WGS sequence"/>
</dbReference>
<dbReference type="InterPro" id="IPR024983">
    <property type="entry name" value="CHAT_dom"/>
</dbReference>
<dbReference type="AlphaFoldDB" id="A0AAE0NBD2"/>
<sequence length="1147" mass="124874">MDRETSSLEKAVRATPTDGAERAEALNTLAKAIWRSALMKSDQETLQTAITTIHQAIDMSRNSQLPKLAGYLNNLGLFLMDLGSMSGNTEYAEQAVSVLREGSGCAAAALKPVLLSNLGNSLRNLREFQPDAAILDEAISLYQEGLEANPSASTRLKILNGLAASLLDKFRSDPDGDPGDLQRASELAAEAVNASDDDDPYQAVFLDTYAMVLETLFTHYPSQEILGEAIAYYYMAVELASEQQSPKALRLTINLADALRVHHKIDSSGTSLDDALSMLEPALRELPATPSVSNYGKWCYGLCLLYRFVRDGNERDIEESIHTLTSICEETPEESIQGIQYRSALAEALILHFDHSSVADHLDKAVDVLKQAATAADRIEVGVARNAGSTVYMNLSVALLARFDLRGSLDDLNSASAMAEKALEMLDESSIDYTLALVAFANCLLRAYQEAEDRSFLDNAIRFYQEAVDIDCVWKSLRPGRLYTLGYALQLRFALNGAEEDWESCLAASSESVELSKNLPASYLPAGQLGNAYLGKAQSEGSASPQYVKHLEIAISHLSEALEVMPKNHSCTALWLNNLGLAHEELHKHRGDSPSYHHALAAYREVAELDTASSLQRVTATYRAIVLLAGRSEADIQTAAGFARLAIKLLPTLSPRLLRKEEQQEMISTFSGLGSYATSTLLAAGDSAGEAVRALEASRGIMNSMLIDTRTDIAFLEERDERLATEFKEASRLIDNATSDQGAGLADPNTGTLWNRGPEARIAAAKAFDSVVQNIRQLKGLQNFLMAPTAEQLQERVGPSSYIILINVSSLRSDALIVQRTQIWNVNLPGLAVEEAVDHANKLTQAIQDESTGTIDRIEANQVVRDILAWLWHSVVQPILTRLPPPPDGAQHRIMLDSSEPTDPVTGFNAMDTIISSYATTIKSLRHAQDRLSCAETLPHQEPNTGTALLVAMQQTPSEADLPFALDEVSNLSSLLSPFLPVTVLTNPPLPSSPSPLTKPAFLSRLTSATAPVSILHLSCHGIASTSDPSRSRLLLPDWESSPDSDPPGPGPLTVSDIASHRLPFARLTCLSACHVANTKTAWLLDEGLHLAAAFQLAGFPQVVGTLWQTLKAFTKAGEKGDRPVWFWNLRSLKWSPYQQTVEVNQN</sequence>
<dbReference type="InterPro" id="IPR011990">
    <property type="entry name" value="TPR-like_helical_dom_sf"/>
</dbReference>
<evidence type="ECO:0000256" key="1">
    <source>
        <dbReference type="SAM" id="MobiDB-lite"/>
    </source>
</evidence>
<dbReference type="Gene3D" id="1.25.40.10">
    <property type="entry name" value="Tetratricopeptide repeat domain"/>
    <property type="match status" value="3"/>
</dbReference>
<proteinExistence type="predicted"/>
<dbReference type="InterPro" id="IPR016024">
    <property type="entry name" value="ARM-type_fold"/>
</dbReference>
<dbReference type="SUPFAM" id="SSF48371">
    <property type="entry name" value="ARM repeat"/>
    <property type="match status" value="1"/>
</dbReference>
<accession>A0AAE0NBD2</accession>
<dbReference type="PANTHER" id="PTHR19959">
    <property type="entry name" value="KINESIN LIGHT CHAIN"/>
    <property type="match status" value="1"/>
</dbReference>
<feature type="region of interest" description="Disordered" evidence="1">
    <location>
        <begin position="1024"/>
        <end position="1054"/>
    </location>
</feature>
<keyword evidence="4" id="KW-1185">Reference proteome</keyword>
<evidence type="ECO:0000313" key="4">
    <source>
        <dbReference type="Proteomes" id="UP001287356"/>
    </source>
</evidence>
<evidence type="ECO:0000259" key="2">
    <source>
        <dbReference type="Pfam" id="PF12770"/>
    </source>
</evidence>
<gene>
    <name evidence="3" type="ORF">B0T24DRAFT_677940</name>
</gene>
<feature type="compositionally biased region" description="Low complexity" evidence="1">
    <location>
        <begin position="1034"/>
        <end position="1044"/>
    </location>
</feature>